<proteinExistence type="predicted"/>
<dbReference type="OrthoDB" id="3641511at2759"/>
<feature type="coiled-coil region" evidence="1">
    <location>
        <begin position="71"/>
        <end position="98"/>
    </location>
</feature>
<evidence type="ECO:0000313" key="2">
    <source>
        <dbReference type="EMBL" id="KAF1993272.1"/>
    </source>
</evidence>
<evidence type="ECO:0000313" key="3">
    <source>
        <dbReference type="Proteomes" id="UP000799779"/>
    </source>
</evidence>
<dbReference type="Proteomes" id="UP000799779">
    <property type="component" value="Unassembled WGS sequence"/>
</dbReference>
<dbReference type="AlphaFoldDB" id="A0A6A5VU02"/>
<keyword evidence="1" id="KW-0175">Coiled coil</keyword>
<reference evidence="2" key="1">
    <citation type="journal article" date="2020" name="Stud. Mycol.">
        <title>101 Dothideomycetes genomes: a test case for predicting lifestyles and emergence of pathogens.</title>
        <authorList>
            <person name="Haridas S."/>
            <person name="Albert R."/>
            <person name="Binder M."/>
            <person name="Bloem J."/>
            <person name="Labutti K."/>
            <person name="Salamov A."/>
            <person name="Andreopoulos B."/>
            <person name="Baker S."/>
            <person name="Barry K."/>
            <person name="Bills G."/>
            <person name="Bluhm B."/>
            <person name="Cannon C."/>
            <person name="Castanera R."/>
            <person name="Culley D."/>
            <person name="Daum C."/>
            <person name="Ezra D."/>
            <person name="Gonzalez J."/>
            <person name="Henrissat B."/>
            <person name="Kuo A."/>
            <person name="Liang C."/>
            <person name="Lipzen A."/>
            <person name="Lutzoni F."/>
            <person name="Magnuson J."/>
            <person name="Mondo S."/>
            <person name="Nolan M."/>
            <person name="Ohm R."/>
            <person name="Pangilinan J."/>
            <person name="Park H.-J."/>
            <person name="Ramirez L."/>
            <person name="Alfaro M."/>
            <person name="Sun H."/>
            <person name="Tritt A."/>
            <person name="Yoshinaga Y."/>
            <person name="Zwiers L.-H."/>
            <person name="Turgeon B."/>
            <person name="Goodwin S."/>
            <person name="Spatafora J."/>
            <person name="Crous P."/>
            <person name="Grigoriev I."/>
        </authorList>
    </citation>
    <scope>NUCLEOTIDE SEQUENCE</scope>
    <source>
        <strain evidence="2">CBS 123094</strain>
    </source>
</reference>
<evidence type="ECO:0000256" key="1">
    <source>
        <dbReference type="SAM" id="Coils"/>
    </source>
</evidence>
<name>A0A6A5VU02_9PLEO</name>
<accession>A0A6A5VU02</accession>
<organism evidence="2 3">
    <name type="scientific">Amniculicola lignicola CBS 123094</name>
    <dbReference type="NCBI Taxonomy" id="1392246"/>
    <lineage>
        <taxon>Eukaryota</taxon>
        <taxon>Fungi</taxon>
        <taxon>Dikarya</taxon>
        <taxon>Ascomycota</taxon>
        <taxon>Pezizomycotina</taxon>
        <taxon>Dothideomycetes</taxon>
        <taxon>Pleosporomycetidae</taxon>
        <taxon>Pleosporales</taxon>
        <taxon>Amniculicolaceae</taxon>
        <taxon>Amniculicola</taxon>
    </lineage>
</organism>
<keyword evidence="3" id="KW-1185">Reference proteome</keyword>
<gene>
    <name evidence="2" type="ORF">P154DRAFT_582992</name>
</gene>
<protein>
    <submittedName>
        <fullName evidence="2">Uncharacterized protein</fullName>
    </submittedName>
</protein>
<sequence length="199" mass="22193">MGVCRNGIKTQPHLLNTLAQARQLRQPTTMPSNTTSPIMDFQELANTLASASSQCQLIASGYQNNGIMDAMAAMNNRLDGMEKDIKQIHQDLADLRNKGYSQYREHRHRATKEDAINSNATAKAYNSTIRGRQAYLRPLRNIHNNYIIANFPSSISRMETIIMSRNKVDEILAALGQLFLVSRRDKTAALKVAVGCTIS</sequence>
<dbReference type="EMBL" id="ML977716">
    <property type="protein sequence ID" value="KAF1993272.1"/>
    <property type="molecule type" value="Genomic_DNA"/>
</dbReference>